<dbReference type="EMBL" id="CAMXCT010003682">
    <property type="protein sequence ID" value="CAI4005757.1"/>
    <property type="molecule type" value="Genomic_DNA"/>
</dbReference>
<proteinExistence type="predicted"/>
<reference evidence="1" key="1">
    <citation type="submission" date="2022-10" db="EMBL/GenBank/DDBJ databases">
        <authorList>
            <person name="Chen Y."/>
            <person name="Dougan E. K."/>
            <person name="Chan C."/>
            <person name="Rhodes N."/>
            <person name="Thang M."/>
        </authorList>
    </citation>
    <scope>NUCLEOTIDE SEQUENCE</scope>
</reference>
<organism evidence="1">
    <name type="scientific">Cladocopium goreaui</name>
    <dbReference type="NCBI Taxonomy" id="2562237"/>
    <lineage>
        <taxon>Eukaryota</taxon>
        <taxon>Sar</taxon>
        <taxon>Alveolata</taxon>
        <taxon>Dinophyceae</taxon>
        <taxon>Suessiales</taxon>
        <taxon>Symbiodiniaceae</taxon>
        <taxon>Cladocopium</taxon>
    </lineage>
</organism>
<name>A0A9P1GAI2_9DINO</name>
<feature type="non-terminal residue" evidence="1">
    <location>
        <position position="168"/>
    </location>
</feature>
<dbReference type="Proteomes" id="UP001152797">
    <property type="component" value="Unassembled WGS sequence"/>
</dbReference>
<gene>
    <name evidence="1" type="ORF">C1SCF055_LOCUS31456</name>
</gene>
<accession>A0A9P1GAI2</accession>
<evidence type="ECO:0000313" key="2">
    <source>
        <dbReference type="EMBL" id="CAL4793069.1"/>
    </source>
</evidence>
<keyword evidence="3" id="KW-1185">Reference proteome</keyword>
<comment type="caution">
    <text evidence="1">The sequence shown here is derived from an EMBL/GenBank/DDBJ whole genome shotgun (WGS) entry which is preliminary data.</text>
</comment>
<dbReference type="EMBL" id="CAMXCT020003682">
    <property type="protein sequence ID" value="CAL1159132.1"/>
    <property type="molecule type" value="Genomic_DNA"/>
</dbReference>
<dbReference type="OrthoDB" id="10676871at2759"/>
<evidence type="ECO:0000313" key="1">
    <source>
        <dbReference type="EMBL" id="CAI4005757.1"/>
    </source>
</evidence>
<dbReference type="AlphaFoldDB" id="A0A9P1GAI2"/>
<sequence>MAQFAQPAVTLMPPAGHCLEQQRMRGEKWEAEPAGRWKRPEIMDRLLEMGECLDRTMRDATGRLFTLSASDLMEDVCSFVFLTFAWPKICYMQDILQQDELKERVLKDKEKNDISEWSHVLRRILPMLLRTLEKVATVDALTLCSAGDALAQLFLQEKDSKSAQSELG</sequence>
<evidence type="ECO:0000313" key="3">
    <source>
        <dbReference type="Proteomes" id="UP001152797"/>
    </source>
</evidence>
<reference evidence="2 3" key="2">
    <citation type="submission" date="2024-05" db="EMBL/GenBank/DDBJ databases">
        <authorList>
            <person name="Chen Y."/>
            <person name="Shah S."/>
            <person name="Dougan E. K."/>
            <person name="Thang M."/>
            <person name="Chan C."/>
        </authorList>
    </citation>
    <scope>NUCLEOTIDE SEQUENCE [LARGE SCALE GENOMIC DNA]</scope>
</reference>
<dbReference type="EMBL" id="CAMXCT030003682">
    <property type="protein sequence ID" value="CAL4793069.1"/>
    <property type="molecule type" value="Genomic_DNA"/>
</dbReference>
<protein>
    <submittedName>
        <fullName evidence="1">Uncharacterized protein</fullName>
    </submittedName>
</protein>